<evidence type="ECO:0000256" key="1">
    <source>
        <dbReference type="SAM" id="Phobius"/>
    </source>
</evidence>
<evidence type="ECO:0008006" key="4">
    <source>
        <dbReference type="Google" id="ProtNLM"/>
    </source>
</evidence>
<keyword evidence="1" id="KW-1133">Transmembrane helix</keyword>
<evidence type="ECO:0000313" key="3">
    <source>
        <dbReference type="Proteomes" id="UP001189429"/>
    </source>
</evidence>
<feature type="transmembrane region" description="Helical" evidence="1">
    <location>
        <begin position="122"/>
        <end position="138"/>
    </location>
</feature>
<keyword evidence="3" id="KW-1185">Reference proteome</keyword>
<gene>
    <name evidence="2" type="ORF">PCOR1329_LOCUS56025</name>
</gene>
<proteinExistence type="predicted"/>
<feature type="transmembrane region" description="Helical" evidence="1">
    <location>
        <begin position="6"/>
        <end position="28"/>
    </location>
</feature>
<organism evidence="2 3">
    <name type="scientific">Prorocentrum cordatum</name>
    <dbReference type="NCBI Taxonomy" id="2364126"/>
    <lineage>
        <taxon>Eukaryota</taxon>
        <taxon>Sar</taxon>
        <taxon>Alveolata</taxon>
        <taxon>Dinophyceae</taxon>
        <taxon>Prorocentrales</taxon>
        <taxon>Prorocentraceae</taxon>
        <taxon>Prorocentrum</taxon>
    </lineage>
</organism>
<comment type="caution">
    <text evidence="2">The sequence shown here is derived from an EMBL/GenBank/DDBJ whole genome shotgun (WGS) entry which is preliminary data.</text>
</comment>
<protein>
    <recommendedName>
        <fullName evidence="4">Peroxin-13</fullName>
    </recommendedName>
</protein>
<sequence length="212" mass="22993">MGGYGMGGYGMGGYGMGMMGMGMGGSYADSMFRMVQTLQMNSMMLSQMQEHVSETYHRFRDVANWIWALKGDWSSTFRRSITAGEAEDAAAGGEASNPQEAPLQQFSAEGEKQQALQLVRRRVRVLLVLMGLFLWLVFKDARRRWRETEVESIWLKACEGLNVVPPPPPPPLEKPGAADPAATGGMSGMGGYMGGYGGYGGMGGMGRLGGYY</sequence>
<accession>A0ABN9V9Y9</accession>
<dbReference type="EMBL" id="CAUYUJ010016882">
    <property type="protein sequence ID" value="CAK0869770.1"/>
    <property type="molecule type" value="Genomic_DNA"/>
</dbReference>
<dbReference type="Proteomes" id="UP001189429">
    <property type="component" value="Unassembled WGS sequence"/>
</dbReference>
<evidence type="ECO:0000313" key="2">
    <source>
        <dbReference type="EMBL" id="CAK0869770.1"/>
    </source>
</evidence>
<reference evidence="2" key="1">
    <citation type="submission" date="2023-10" db="EMBL/GenBank/DDBJ databases">
        <authorList>
            <person name="Chen Y."/>
            <person name="Shah S."/>
            <person name="Dougan E. K."/>
            <person name="Thang M."/>
            <person name="Chan C."/>
        </authorList>
    </citation>
    <scope>NUCLEOTIDE SEQUENCE [LARGE SCALE GENOMIC DNA]</scope>
</reference>
<name>A0ABN9V9Y9_9DINO</name>
<keyword evidence="1" id="KW-0472">Membrane</keyword>
<keyword evidence="1" id="KW-0812">Transmembrane</keyword>